<reference evidence="2 3" key="1">
    <citation type="submission" date="2016-10" db="EMBL/GenBank/DDBJ databases">
        <authorList>
            <person name="de Groot N.N."/>
        </authorList>
    </citation>
    <scope>NUCLEOTIDE SEQUENCE [LARGE SCALE GENOMIC DNA]</scope>
    <source>
        <strain evidence="2 3">CGMCC 1.10457</strain>
    </source>
</reference>
<dbReference type="Gene3D" id="3.40.50.150">
    <property type="entry name" value="Vaccinia Virus protein VP39"/>
    <property type="match status" value="1"/>
</dbReference>
<evidence type="ECO:0000313" key="2">
    <source>
        <dbReference type="EMBL" id="SFS07926.1"/>
    </source>
</evidence>
<protein>
    <submittedName>
        <fullName evidence="2">Methyltransferase domain-containing protein</fullName>
    </submittedName>
</protein>
<proteinExistence type="predicted"/>
<sequence length="261" mass="29119">MTEYDAENRALWDAWSDEFQAMWNADTADGELPPIYSPLPDADSLADWQAERLPELDEMAFVELGCGGGQGTVGAAREGVGTAVGVDFSTEQLRHAVRLRNLYGVDARFVGGDVTDLPLDDSEFDLAHSGYVYFMVEDVESAFAEAHRVLREGGLLDVEIPHPYHEQFDPETLEFEHSYHADGPRREKHDEVLHEDIVVFDRRVSDLHNALVDAGFEVKRITETPNHDVASDYDEEDVAPGTSRELLANVPRTLGFWAVAT</sequence>
<keyword evidence="3" id="KW-1185">Reference proteome</keyword>
<dbReference type="STRING" id="767519.SAMN05216559_3320"/>
<dbReference type="OrthoDB" id="57427at2157"/>
<dbReference type="Proteomes" id="UP000199062">
    <property type="component" value="Unassembled WGS sequence"/>
</dbReference>
<name>A0A1I6LWV2_9EURY</name>
<evidence type="ECO:0000259" key="1">
    <source>
        <dbReference type="Pfam" id="PF08241"/>
    </source>
</evidence>
<keyword evidence="2" id="KW-0808">Transferase</keyword>
<accession>A0A1I6LWV2</accession>
<dbReference type="RefSeq" id="WP_089817732.1">
    <property type="nucleotide sequence ID" value="NZ_FOZK01000003.1"/>
</dbReference>
<dbReference type="GO" id="GO:0032259">
    <property type="term" value="P:methylation"/>
    <property type="evidence" value="ECO:0007669"/>
    <property type="project" value="UniProtKB-KW"/>
</dbReference>
<gene>
    <name evidence="2" type="ORF">SAMN05216559_3320</name>
</gene>
<dbReference type="InterPro" id="IPR013216">
    <property type="entry name" value="Methyltransf_11"/>
</dbReference>
<dbReference type="GO" id="GO:0008757">
    <property type="term" value="F:S-adenosylmethionine-dependent methyltransferase activity"/>
    <property type="evidence" value="ECO:0007669"/>
    <property type="project" value="InterPro"/>
</dbReference>
<dbReference type="SUPFAM" id="SSF53335">
    <property type="entry name" value="S-adenosyl-L-methionine-dependent methyltransferases"/>
    <property type="match status" value="1"/>
</dbReference>
<evidence type="ECO:0000313" key="3">
    <source>
        <dbReference type="Proteomes" id="UP000199062"/>
    </source>
</evidence>
<dbReference type="Pfam" id="PF08241">
    <property type="entry name" value="Methyltransf_11"/>
    <property type="match status" value="1"/>
</dbReference>
<organism evidence="2 3">
    <name type="scientific">Halomicrobium zhouii</name>
    <dbReference type="NCBI Taxonomy" id="767519"/>
    <lineage>
        <taxon>Archaea</taxon>
        <taxon>Methanobacteriati</taxon>
        <taxon>Methanobacteriota</taxon>
        <taxon>Stenosarchaea group</taxon>
        <taxon>Halobacteria</taxon>
        <taxon>Halobacteriales</taxon>
        <taxon>Haloarculaceae</taxon>
        <taxon>Halomicrobium</taxon>
    </lineage>
</organism>
<dbReference type="AlphaFoldDB" id="A0A1I6LWV2"/>
<dbReference type="CDD" id="cd02440">
    <property type="entry name" value="AdoMet_MTases"/>
    <property type="match status" value="1"/>
</dbReference>
<feature type="domain" description="Methyltransferase type 11" evidence="1">
    <location>
        <begin position="63"/>
        <end position="156"/>
    </location>
</feature>
<dbReference type="InterPro" id="IPR029063">
    <property type="entry name" value="SAM-dependent_MTases_sf"/>
</dbReference>
<dbReference type="EMBL" id="FOZK01000003">
    <property type="protein sequence ID" value="SFS07926.1"/>
    <property type="molecule type" value="Genomic_DNA"/>
</dbReference>
<keyword evidence="2" id="KW-0489">Methyltransferase</keyword>
<dbReference type="PANTHER" id="PTHR43591">
    <property type="entry name" value="METHYLTRANSFERASE"/>
    <property type="match status" value="1"/>
</dbReference>